<keyword evidence="5" id="KW-1185">Reference proteome</keyword>
<dbReference type="PANTHER" id="PTHR33280">
    <property type="entry name" value="50S RIBOSOMAL PROTEIN L31, CHLOROPLASTIC"/>
    <property type="match status" value="1"/>
</dbReference>
<gene>
    <name evidence="3" type="primary">rpmE2</name>
    <name evidence="4" type="ORF">J4G33_08330</name>
</gene>
<evidence type="ECO:0000313" key="5">
    <source>
        <dbReference type="Proteomes" id="UP000664209"/>
    </source>
</evidence>
<dbReference type="Gene3D" id="4.10.830.30">
    <property type="entry name" value="Ribosomal protein L31"/>
    <property type="match status" value="1"/>
</dbReference>
<sequence length="96" mass="10647">MKKDIHPEYRPVVFRDVTADFSILTRSTRTSTQTVEWSDGATYPVIDVDVSSASHPFYTGRTRVLDTAGRVEKFRRRYGTDASSASAPTVDTEGAS</sequence>
<evidence type="ECO:0000313" key="4">
    <source>
        <dbReference type="EMBL" id="MBO1751806.1"/>
    </source>
</evidence>
<protein>
    <recommendedName>
        <fullName evidence="3">Large ribosomal subunit protein bL31B</fullName>
    </recommendedName>
</protein>
<comment type="subunit">
    <text evidence="3">Part of the 50S ribosomal subunit.</text>
</comment>
<dbReference type="NCBIfam" id="NF002462">
    <property type="entry name" value="PRK01678.1"/>
    <property type="match status" value="1"/>
</dbReference>
<evidence type="ECO:0000256" key="3">
    <source>
        <dbReference type="HAMAP-Rule" id="MF_00502"/>
    </source>
</evidence>
<dbReference type="EMBL" id="JAGEMK010000003">
    <property type="protein sequence ID" value="MBO1751806.1"/>
    <property type="molecule type" value="Genomic_DNA"/>
</dbReference>
<accession>A0A939LP66</accession>
<dbReference type="Pfam" id="PF01197">
    <property type="entry name" value="Ribosomal_L31"/>
    <property type="match status" value="1"/>
</dbReference>
<comment type="similarity">
    <text evidence="3">Belongs to the bacterial ribosomal protein bL31 family. Type B subfamily.</text>
</comment>
<name>A0A939LP66_9CELL</name>
<dbReference type="PROSITE" id="PS01143">
    <property type="entry name" value="RIBOSOMAL_L31"/>
    <property type="match status" value="1"/>
</dbReference>
<keyword evidence="1 3" id="KW-0689">Ribosomal protein</keyword>
<dbReference type="InterPro" id="IPR002150">
    <property type="entry name" value="Ribosomal_bL31"/>
</dbReference>
<reference evidence="4" key="1">
    <citation type="submission" date="2021-03" db="EMBL/GenBank/DDBJ databases">
        <title>Actinotalea soli sp. nov., isolated from soil.</title>
        <authorList>
            <person name="Ping W."/>
            <person name="Zhang J."/>
        </authorList>
    </citation>
    <scope>NUCLEOTIDE SEQUENCE</scope>
    <source>
        <strain evidence="4">BY-33</strain>
    </source>
</reference>
<dbReference type="GO" id="GO:1990904">
    <property type="term" value="C:ribonucleoprotein complex"/>
    <property type="evidence" value="ECO:0007669"/>
    <property type="project" value="UniProtKB-KW"/>
</dbReference>
<evidence type="ECO:0000256" key="1">
    <source>
        <dbReference type="ARBA" id="ARBA00022980"/>
    </source>
</evidence>
<dbReference type="InterPro" id="IPR034704">
    <property type="entry name" value="Ribosomal_bL28/bL31-like_sf"/>
</dbReference>
<dbReference type="InterPro" id="IPR042105">
    <property type="entry name" value="Ribosomal_bL31_sf"/>
</dbReference>
<dbReference type="NCBIfam" id="TIGR00105">
    <property type="entry name" value="L31"/>
    <property type="match status" value="1"/>
</dbReference>
<dbReference type="RefSeq" id="WP_208055470.1">
    <property type="nucleotide sequence ID" value="NZ_JAGEMK010000003.1"/>
</dbReference>
<comment type="caution">
    <text evidence="4">The sequence shown here is derived from an EMBL/GenBank/DDBJ whole genome shotgun (WGS) entry which is preliminary data.</text>
</comment>
<dbReference type="AlphaFoldDB" id="A0A939LP66"/>
<organism evidence="4 5">
    <name type="scientific">Actinotalea soli</name>
    <dbReference type="NCBI Taxonomy" id="2819234"/>
    <lineage>
        <taxon>Bacteria</taxon>
        <taxon>Bacillati</taxon>
        <taxon>Actinomycetota</taxon>
        <taxon>Actinomycetes</taxon>
        <taxon>Micrococcales</taxon>
        <taxon>Cellulomonadaceae</taxon>
        <taxon>Actinotalea</taxon>
    </lineage>
</organism>
<dbReference type="SUPFAM" id="SSF143800">
    <property type="entry name" value="L28p-like"/>
    <property type="match status" value="1"/>
</dbReference>
<dbReference type="PRINTS" id="PR01249">
    <property type="entry name" value="RIBOSOMALL31"/>
</dbReference>
<dbReference type="GO" id="GO:0005840">
    <property type="term" value="C:ribosome"/>
    <property type="evidence" value="ECO:0007669"/>
    <property type="project" value="UniProtKB-KW"/>
</dbReference>
<dbReference type="GO" id="GO:0006412">
    <property type="term" value="P:translation"/>
    <property type="evidence" value="ECO:0007669"/>
    <property type="project" value="UniProtKB-UniRule"/>
</dbReference>
<dbReference type="PANTHER" id="PTHR33280:SF1">
    <property type="entry name" value="LARGE RIBOSOMAL SUBUNIT PROTEIN BL31C"/>
    <property type="match status" value="1"/>
</dbReference>
<keyword evidence="2 3" id="KW-0687">Ribonucleoprotein</keyword>
<proteinExistence type="inferred from homology"/>
<dbReference type="GO" id="GO:0003735">
    <property type="term" value="F:structural constituent of ribosome"/>
    <property type="evidence" value="ECO:0007669"/>
    <property type="project" value="InterPro"/>
</dbReference>
<dbReference type="HAMAP" id="MF_00502">
    <property type="entry name" value="Ribosomal_bL31_2"/>
    <property type="match status" value="1"/>
</dbReference>
<dbReference type="InterPro" id="IPR027493">
    <property type="entry name" value="Ribosomal_bL31_B"/>
</dbReference>
<evidence type="ECO:0000256" key="2">
    <source>
        <dbReference type="ARBA" id="ARBA00023274"/>
    </source>
</evidence>
<dbReference type="Proteomes" id="UP000664209">
    <property type="component" value="Unassembled WGS sequence"/>
</dbReference>